<evidence type="ECO:0000256" key="2">
    <source>
        <dbReference type="ARBA" id="ARBA00022803"/>
    </source>
</evidence>
<dbReference type="InterPro" id="IPR044059">
    <property type="entry name" value="Csn1/TTC4_wheel"/>
</dbReference>
<keyword evidence="2 4" id="KW-0802">TPR repeat</keyword>
<dbReference type="EMBL" id="QEAQ01000006">
    <property type="protein sequence ID" value="TPX61726.1"/>
    <property type="molecule type" value="Genomic_DNA"/>
</dbReference>
<name>A0A507EEQ1_9FUNG</name>
<protein>
    <recommendedName>
        <fullName evidence="7">Cns1/TTC4 wheel domain-containing protein</fullName>
    </recommendedName>
</protein>
<proteinExistence type="inferred from homology"/>
<dbReference type="Proteomes" id="UP000318582">
    <property type="component" value="Unassembled WGS sequence"/>
</dbReference>
<evidence type="ECO:0000256" key="3">
    <source>
        <dbReference type="ARBA" id="ARBA00023602"/>
    </source>
</evidence>
<dbReference type="CDD" id="cd21380">
    <property type="entry name" value="CTWD_Cns1"/>
    <property type="match status" value="1"/>
</dbReference>
<dbReference type="InterPro" id="IPR019734">
    <property type="entry name" value="TPR_rpt"/>
</dbReference>
<comment type="caution">
    <text evidence="8">The sequence shown here is derived from an EMBL/GenBank/DDBJ whole genome shotgun (WGS) entry which is preliminary data.</text>
</comment>
<sequence length="382" mass="42691">MPTIEEIPDLPPFVSQVAGPQAKYTDHDKFVDDLMKTPLFMKTMPTEKDIEENETLAAIHSLIYDGTPEEIATNFKNQGNEAFQAGPREFKHAINYYTKGLEQKADSPKLNAILYANRAAVNLELGNYRKVLNDCGAAITLQPDFVKAYYRSIKALLALDKLEEALDCCESALKIDPHNAAISIEQAKVLKRKTLKEETARAQLERERQKEADERMLQIAIKARGIKMISSDPKSSSQSSQSHYVHASQGTHAPHLDKTTTPPTLCVPIVLLYPEYSQSDLIAAARETDPLQHHLDTIFEEAAPWDTQGTYKPDNLDVYFESQSTADKPPRLLRVGSHLPLATLLQHNDYAIVDGVATLFVMARSSPFAKAFRKRYTAPKAP</sequence>
<feature type="coiled-coil region" evidence="5">
    <location>
        <begin position="187"/>
        <end position="215"/>
    </location>
</feature>
<accession>A0A507EEQ1</accession>
<feature type="region of interest" description="Disordered" evidence="6">
    <location>
        <begin position="229"/>
        <end position="259"/>
    </location>
</feature>
<dbReference type="GO" id="GO:0005634">
    <property type="term" value="C:nucleus"/>
    <property type="evidence" value="ECO:0007669"/>
    <property type="project" value="TreeGrafter"/>
</dbReference>
<feature type="domain" description="Cns1/TTC4 wheel" evidence="7">
    <location>
        <begin position="261"/>
        <end position="366"/>
    </location>
</feature>
<reference evidence="8 9" key="1">
    <citation type="journal article" date="2019" name="Sci. Rep.">
        <title>Comparative genomics of chytrid fungi reveal insights into the obligate biotrophic and pathogenic lifestyle of Synchytrium endobioticum.</title>
        <authorList>
            <person name="van de Vossenberg B.T.L.H."/>
            <person name="Warris S."/>
            <person name="Nguyen H.D.T."/>
            <person name="van Gent-Pelzer M.P.E."/>
            <person name="Joly D.L."/>
            <person name="van de Geest H.C."/>
            <person name="Bonants P.J.M."/>
            <person name="Smith D.S."/>
            <person name="Levesque C.A."/>
            <person name="van der Lee T.A.J."/>
        </authorList>
    </citation>
    <scope>NUCLEOTIDE SEQUENCE [LARGE SCALE GENOMIC DNA]</scope>
    <source>
        <strain evidence="8 9">CBS 809.83</strain>
    </source>
</reference>
<dbReference type="InterPro" id="IPR011990">
    <property type="entry name" value="TPR-like_helical_dom_sf"/>
</dbReference>
<dbReference type="Gene3D" id="1.25.40.10">
    <property type="entry name" value="Tetratricopeptide repeat domain"/>
    <property type="match status" value="1"/>
</dbReference>
<dbReference type="SMART" id="SM00028">
    <property type="entry name" value="TPR"/>
    <property type="match status" value="3"/>
</dbReference>
<dbReference type="STRING" id="109895.A0A507EEQ1"/>
<dbReference type="Pfam" id="PF00515">
    <property type="entry name" value="TPR_1"/>
    <property type="match status" value="1"/>
</dbReference>
<feature type="compositionally biased region" description="Low complexity" evidence="6">
    <location>
        <begin position="230"/>
        <end position="242"/>
    </location>
</feature>
<dbReference type="GO" id="GO:0005829">
    <property type="term" value="C:cytosol"/>
    <property type="evidence" value="ECO:0007669"/>
    <property type="project" value="TreeGrafter"/>
</dbReference>
<dbReference type="GO" id="GO:0051879">
    <property type="term" value="F:Hsp90 protein binding"/>
    <property type="evidence" value="ECO:0007669"/>
    <property type="project" value="InterPro"/>
</dbReference>
<keyword evidence="9" id="KW-1185">Reference proteome</keyword>
<dbReference type="GO" id="GO:0006457">
    <property type="term" value="P:protein folding"/>
    <property type="evidence" value="ECO:0007669"/>
    <property type="project" value="TreeGrafter"/>
</dbReference>
<evidence type="ECO:0000256" key="5">
    <source>
        <dbReference type="SAM" id="Coils"/>
    </source>
</evidence>
<dbReference type="Pfam" id="PF18972">
    <property type="entry name" value="Wheel"/>
    <property type="match status" value="1"/>
</dbReference>
<keyword evidence="1" id="KW-0677">Repeat</keyword>
<comment type="similarity">
    <text evidence="3">Belongs to the TTC4 family.</text>
</comment>
<organism evidence="8 9">
    <name type="scientific">Powellomyces hirtus</name>
    <dbReference type="NCBI Taxonomy" id="109895"/>
    <lineage>
        <taxon>Eukaryota</taxon>
        <taxon>Fungi</taxon>
        <taxon>Fungi incertae sedis</taxon>
        <taxon>Chytridiomycota</taxon>
        <taxon>Chytridiomycota incertae sedis</taxon>
        <taxon>Chytridiomycetes</taxon>
        <taxon>Spizellomycetales</taxon>
        <taxon>Powellomycetaceae</taxon>
        <taxon>Powellomyces</taxon>
    </lineage>
</organism>
<evidence type="ECO:0000256" key="4">
    <source>
        <dbReference type="PROSITE-ProRule" id="PRU00339"/>
    </source>
</evidence>
<evidence type="ECO:0000259" key="7">
    <source>
        <dbReference type="Pfam" id="PF18972"/>
    </source>
</evidence>
<feature type="repeat" description="TPR" evidence="4">
    <location>
        <begin position="146"/>
        <end position="179"/>
    </location>
</feature>
<dbReference type="PANTHER" id="PTHR46035:SF1">
    <property type="entry name" value="TETRATRICOPEPTIDE REPEAT PROTEIN 4"/>
    <property type="match status" value="1"/>
</dbReference>
<gene>
    <name evidence="8" type="ORF">PhCBS80983_g00996</name>
</gene>
<keyword evidence="5" id="KW-0175">Coiled coil</keyword>
<dbReference type="PANTHER" id="PTHR46035">
    <property type="entry name" value="TETRATRICOPEPTIDE REPEAT PROTEIN 4"/>
    <property type="match status" value="1"/>
</dbReference>
<dbReference type="PROSITE" id="PS50005">
    <property type="entry name" value="TPR"/>
    <property type="match status" value="1"/>
</dbReference>
<evidence type="ECO:0000256" key="6">
    <source>
        <dbReference type="SAM" id="MobiDB-lite"/>
    </source>
</evidence>
<evidence type="ECO:0000256" key="1">
    <source>
        <dbReference type="ARBA" id="ARBA00022737"/>
    </source>
</evidence>
<evidence type="ECO:0000313" key="9">
    <source>
        <dbReference type="Proteomes" id="UP000318582"/>
    </source>
</evidence>
<dbReference type="AlphaFoldDB" id="A0A507EEQ1"/>
<dbReference type="GO" id="GO:0030544">
    <property type="term" value="F:Hsp70 protein binding"/>
    <property type="evidence" value="ECO:0007669"/>
    <property type="project" value="TreeGrafter"/>
</dbReference>
<evidence type="ECO:0000313" key="8">
    <source>
        <dbReference type="EMBL" id="TPX61726.1"/>
    </source>
</evidence>
<dbReference type="SUPFAM" id="SSF48452">
    <property type="entry name" value="TPR-like"/>
    <property type="match status" value="1"/>
</dbReference>